<dbReference type="RefSeq" id="WP_071975416.1">
    <property type="nucleotide sequence ID" value="NZ_CP065424.1"/>
</dbReference>
<comment type="caution">
    <text evidence="6">The sequence shown here is derived from an EMBL/GenBank/DDBJ whole genome shotgun (WGS) entry which is preliminary data.</text>
</comment>
<reference evidence="6 7" key="1">
    <citation type="submission" date="2017-01" db="EMBL/GenBank/DDBJ databases">
        <title>Draft genome sequence of Bacillus oleronius.</title>
        <authorList>
            <person name="Allam M."/>
        </authorList>
    </citation>
    <scope>NUCLEOTIDE SEQUENCE [LARGE SCALE GENOMIC DNA]</scope>
    <source>
        <strain evidence="6 7">DSM 9356</strain>
    </source>
</reference>
<keyword evidence="1 4" id="KW-0963">Cytoplasm</keyword>
<evidence type="ECO:0000313" key="7">
    <source>
        <dbReference type="Proteomes" id="UP000189761"/>
    </source>
</evidence>
<evidence type="ECO:0000259" key="5">
    <source>
        <dbReference type="SMART" id="SM00731"/>
    </source>
</evidence>
<sequence>MNNDQLQDLVERLSLQLFGKTFKHKALFNPRLRTTGGRYLLSSHNIEINKKYYDEFGEAELIGIIKHELCHYHLHLEGRGYQHRDSDFKKLLSAVDAPRFCTPLLTKSVKKTTLDYVYICTDCHTLFKRKKRMNINRYVCGKCRGKLMLISEKRS</sequence>
<dbReference type="Pfam" id="PF10263">
    <property type="entry name" value="SprT-like"/>
    <property type="match status" value="1"/>
</dbReference>
<dbReference type="EMBL" id="MTLA01000039">
    <property type="protein sequence ID" value="OOP69712.1"/>
    <property type="molecule type" value="Genomic_DNA"/>
</dbReference>
<accession>A0A8E2LGA0</accession>
<evidence type="ECO:0000256" key="4">
    <source>
        <dbReference type="HAMAP-Rule" id="MF_00745"/>
    </source>
</evidence>
<dbReference type="SMART" id="SM00731">
    <property type="entry name" value="SprT"/>
    <property type="match status" value="1"/>
</dbReference>
<dbReference type="Pfam" id="PF17283">
    <property type="entry name" value="Zn_ribbon_SprT"/>
    <property type="match status" value="1"/>
</dbReference>
<dbReference type="GO" id="GO:0008270">
    <property type="term" value="F:zinc ion binding"/>
    <property type="evidence" value="ECO:0007669"/>
    <property type="project" value="UniProtKB-UniRule"/>
</dbReference>
<feature type="binding site" evidence="4">
    <location>
        <position position="71"/>
    </location>
    <ligand>
        <name>Zn(2+)</name>
        <dbReference type="ChEBI" id="CHEBI:29105"/>
    </ligand>
</feature>
<comment type="similarity">
    <text evidence="4">Belongs to the SprT family.</text>
</comment>
<dbReference type="NCBIfam" id="NF003339">
    <property type="entry name" value="PRK04351.1"/>
    <property type="match status" value="1"/>
</dbReference>
<keyword evidence="7" id="KW-1185">Reference proteome</keyword>
<dbReference type="InterPro" id="IPR035240">
    <property type="entry name" value="SprT_Zn_ribbon"/>
</dbReference>
<keyword evidence="3 4" id="KW-0862">Zinc</keyword>
<dbReference type="InterPro" id="IPR023524">
    <property type="entry name" value="Uncharacterised_SprT-like"/>
</dbReference>
<feature type="binding site" evidence="4">
    <location>
        <position position="67"/>
    </location>
    <ligand>
        <name>Zn(2+)</name>
        <dbReference type="ChEBI" id="CHEBI:29105"/>
    </ligand>
</feature>
<comment type="cofactor">
    <cofactor evidence="4">
        <name>Zn(2+)</name>
        <dbReference type="ChEBI" id="CHEBI:29105"/>
    </cofactor>
    <text evidence="4">Binds 1 zinc ion.</text>
</comment>
<feature type="active site" evidence="4">
    <location>
        <position position="68"/>
    </location>
</feature>
<dbReference type="Proteomes" id="UP000189761">
    <property type="component" value="Unassembled WGS sequence"/>
</dbReference>
<name>A0A8E2LGA0_9BACI</name>
<evidence type="ECO:0000313" key="6">
    <source>
        <dbReference type="EMBL" id="OOP69712.1"/>
    </source>
</evidence>
<dbReference type="InterPro" id="IPR006640">
    <property type="entry name" value="SprT-like_domain"/>
</dbReference>
<organism evidence="6 7">
    <name type="scientific">Heyndrickxia oleronia</name>
    <dbReference type="NCBI Taxonomy" id="38875"/>
    <lineage>
        <taxon>Bacteria</taxon>
        <taxon>Bacillati</taxon>
        <taxon>Bacillota</taxon>
        <taxon>Bacilli</taxon>
        <taxon>Bacillales</taxon>
        <taxon>Bacillaceae</taxon>
        <taxon>Heyndrickxia</taxon>
    </lineage>
</organism>
<dbReference type="GO" id="GO:0006950">
    <property type="term" value="P:response to stress"/>
    <property type="evidence" value="ECO:0007669"/>
    <property type="project" value="UniProtKB-ARBA"/>
</dbReference>
<comment type="subcellular location">
    <subcellularLocation>
        <location evidence="4">Cytoplasm</location>
    </subcellularLocation>
</comment>
<dbReference type="AlphaFoldDB" id="A0A8E2LGA0"/>
<evidence type="ECO:0000256" key="1">
    <source>
        <dbReference type="ARBA" id="ARBA00022490"/>
    </source>
</evidence>
<dbReference type="HAMAP" id="MF_00745">
    <property type="entry name" value="SprT_like"/>
    <property type="match status" value="1"/>
</dbReference>
<keyword evidence="2 4" id="KW-0479">Metal-binding</keyword>
<proteinExistence type="inferred from homology"/>
<dbReference type="GO" id="GO:0005737">
    <property type="term" value="C:cytoplasm"/>
    <property type="evidence" value="ECO:0007669"/>
    <property type="project" value="UniProtKB-SubCell"/>
</dbReference>
<evidence type="ECO:0000256" key="3">
    <source>
        <dbReference type="ARBA" id="ARBA00022833"/>
    </source>
</evidence>
<feature type="domain" description="SprT-like" evidence="5">
    <location>
        <begin position="4"/>
        <end position="150"/>
    </location>
</feature>
<protein>
    <recommendedName>
        <fullName evidence="4">Protein SprT-like</fullName>
    </recommendedName>
</protein>
<gene>
    <name evidence="6" type="ORF">BWZ43_03700</name>
</gene>
<evidence type="ECO:0000256" key="2">
    <source>
        <dbReference type="ARBA" id="ARBA00022723"/>
    </source>
</evidence>